<feature type="signal peptide" evidence="6">
    <location>
        <begin position="1"/>
        <end position="18"/>
    </location>
</feature>
<keyword evidence="5" id="KW-1133">Transmembrane helix</keyword>
<evidence type="ECO:0000256" key="4">
    <source>
        <dbReference type="SAM" id="MobiDB-lite"/>
    </source>
</evidence>
<protein>
    <submittedName>
        <fullName evidence="7">Tetratricopeptide repeat protein</fullName>
    </submittedName>
</protein>
<keyword evidence="2" id="KW-0963">Cytoplasm</keyword>
<name>A0ABR8K111_9NOSO</name>
<gene>
    <name evidence="7" type="ORF">H6H03_00225</name>
</gene>
<dbReference type="EMBL" id="JACJTU010000001">
    <property type="protein sequence ID" value="MBD2732338.1"/>
    <property type="molecule type" value="Genomic_DNA"/>
</dbReference>
<dbReference type="PANTHER" id="PTHR45954:SF1">
    <property type="entry name" value="LD33695P"/>
    <property type="match status" value="1"/>
</dbReference>
<dbReference type="Pfam" id="PF13424">
    <property type="entry name" value="TPR_12"/>
    <property type="match status" value="1"/>
</dbReference>
<keyword evidence="5" id="KW-0472">Membrane</keyword>
<keyword evidence="3" id="KW-0677">Repeat</keyword>
<feature type="transmembrane region" description="Helical" evidence="5">
    <location>
        <begin position="56"/>
        <end position="75"/>
    </location>
</feature>
<dbReference type="Proteomes" id="UP000637383">
    <property type="component" value="Unassembled WGS sequence"/>
</dbReference>
<comment type="subcellular location">
    <subcellularLocation>
        <location evidence="1">Cytoplasm</location>
    </subcellularLocation>
</comment>
<dbReference type="RefSeq" id="WP_190953076.1">
    <property type="nucleotide sequence ID" value="NZ_JACJTU010000001.1"/>
</dbReference>
<dbReference type="Gene3D" id="1.25.40.10">
    <property type="entry name" value="Tetratricopeptide repeat domain"/>
    <property type="match status" value="1"/>
</dbReference>
<evidence type="ECO:0000256" key="2">
    <source>
        <dbReference type="ARBA" id="ARBA00022490"/>
    </source>
</evidence>
<dbReference type="SMART" id="SM00028">
    <property type="entry name" value="TPR"/>
    <property type="match status" value="2"/>
</dbReference>
<dbReference type="InterPro" id="IPR052386">
    <property type="entry name" value="GPSM"/>
</dbReference>
<evidence type="ECO:0000256" key="5">
    <source>
        <dbReference type="SAM" id="Phobius"/>
    </source>
</evidence>
<dbReference type="SUPFAM" id="SSF48452">
    <property type="entry name" value="TPR-like"/>
    <property type="match status" value="1"/>
</dbReference>
<evidence type="ECO:0000256" key="3">
    <source>
        <dbReference type="ARBA" id="ARBA00022737"/>
    </source>
</evidence>
<evidence type="ECO:0000256" key="1">
    <source>
        <dbReference type="ARBA" id="ARBA00004496"/>
    </source>
</evidence>
<evidence type="ECO:0000313" key="7">
    <source>
        <dbReference type="EMBL" id="MBD2732338.1"/>
    </source>
</evidence>
<dbReference type="InterPro" id="IPR011990">
    <property type="entry name" value="TPR-like_helical_dom_sf"/>
</dbReference>
<sequence length="799" mass="89989">MWKSKLIFKLILSVAAIATSVQLSYSSDSAVAESASSNLTVESGQQNDTLEIPKLALTGIGIGVITGLIISAFWYQKYRQRQLHSTTKIDRFREEFGCGSLADYYLSKSRNSPKSLTTPNQEKIPAYPTFSESLGNPNSSSETDNLAAEPTPDTIPNSLSDSYYKLIEEIVTTTLKGQVRAKEYIYRQLIENVGAGNGEIFERCLSDRLNSTQSELHKVRISPDLFQRETPELKKARLNRTLKALQSIESEWERVQKEKRNRAAVTAAVQQILTASEAYRFSVLLQIIDPNQNEVFNQSQLQQLAQELKEAVSADEDFQLKQEIEQLAIAIASGVESYQQLEASLVSWIYEPTKTSLELTQSQKKQEPWASWAETVNSPLTQILFSALAEGISATEVVVCQPYINIKDWVELTIIVQRMQQSLVTWFERQPYDSKWGTSASIATFLSFAVVWCELSHGFRVATNIDRTKREELAKACFQIVLQILRTFAHRQYFPLYGGVFAFFGRDALQDAIDYLDTPLKEVEGTQEKARILTLLGYSQFILGKYPQANSFHQQALEIARQAGDQPCEIANLNHSSRVCVAQKDYSQAINYSQRALILARQAGDRFGEAHALATLGYGEVFAAQQTERIEPDIYQQSIEYLRRGLELSEKLRDSAFGVNLAAHQTQALCYISLGIAHVALEKPQAAIEYLEKGTEAVQFSGDKYLQGLNFLYLAESHYNLNHLETAVYNSCLGMYLLEQITATEWRQAAGLLTILQSKLGNEAVEQVIVNSRTNIIKFIGVDGYDTLWKLLEEYKRSH</sequence>
<proteinExistence type="predicted"/>
<feature type="chain" id="PRO_5046304692" evidence="6">
    <location>
        <begin position="19"/>
        <end position="799"/>
    </location>
</feature>
<evidence type="ECO:0000313" key="8">
    <source>
        <dbReference type="Proteomes" id="UP000637383"/>
    </source>
</evidence>
<keyword evidence="6" id="KW-0732">Signal</keyword>
<dbReference type="PANTHER" id="PTHR45954">
    <property type="entry name" value="LD33695P"/>
    <property type="match status" value="1"/>
</dbReference>
<comment type="caution">
    <text evidence="7">The sequence shown here is derived from an EMBL/GenBank/DDBJ whole genome shotgun (WGS) entry which is preliminary data.</text>
</comment>
<evidence type="ECO:0000256" key="6">
    <source>
        <dbReference type="SAM" id="SignalP"/>
    </source>
</evidence>
<feature type="region of interest" description="Disordered" evidence="4">
    <location>
        <begin position="111"/>
        <end position="154"/>
    </location>
</feature>
<keyword evidence="8" id="KW-1185">Reference proteome</keyword>
<dbReference type="InterPro" id="IPR019734">
    <property type="entry name" value="TPR_rpt"/>
</dbReference>
<reference evidence="7 8" key="1">
    <citation type="journal article" date="2020" name="ISME J.">
        <title>Comparative genomics reveals insights into cyanobacterial evolution and habitat adaptation.</title>
        <authorList>
            <person name="Chen M.Y."/>
            <person name="Teng W.K."/>
            <person name="Zhao L."/>
            <person name="Hu C.X."/>
            <person name="Zhou Y.K."/>
            <person name="Han B.P."/>
            <person name="Song L.R."/>
            <person name="Shu W.S."/>
        </authorList>
    </citation>
    <scope>NUCLEOTIDE SEQUENCE [LARGE SCALE GENOMIC DNA]</scope>
    <source>
        <strain evidence="7 8">FACHB-159</strain>
    </source>
</reference>
<accession>A0ABR8K111</accession>
<organism evidence="7 8">
    <name type="scientific">Nostoc paludosum FACHB-159</name>
    <dbReference type="NCBI Taxonomy" id="2692908"/>
    <lineage>
        <taxon>Bacteria</taxon>
        <taxon>Bacillati</taxon>
        <taxon>Cyanobacteriota</taxon>
        <taxon>Cyanophyceae</taxon>
        <taxon>Nostocales</taxon>
        <taxon>Nostocaceae</taxon>
        <taxon>Nostoc</taxon>
    </lineage>
</organism>
<feature type="compositionally biased region" description="Polar residues" evidence="4">
    <location>
        <begin position="111"/>
        <end position="121"/>
    </location>
</feature>
<keyword evidence="5" id="KW-0812">Transmembrane</keyword>
<feature type="compositionally biased region" description="Polar residues" evidence="4">
    <location>
        <begin position="130"/>
        <end position="144"/>
    </location>
</feature>